<organism evidence="1 2">
    <name type="scientific">Parelaphostrongylus tenuis</name>
    <name type="common">Meningeal worm</name>
    <dbReference type="NCBI Taxonomy" id="148309"/>
    <lineage>
        <taxon>Eukaryota</taxon>
        <taxon>Metazoa</taxon>
        <taxon>Ecdysozoa</taxon>
        <taxon>Nematoda</taxon>
        <taxon>Chromadorea</taxon>
        <taxon>Rhabditida</taxon>
        <taxon>Rhabditina</taxon>
        <taxon>Rhabditomorpha</taxon>
        <taxon>Strongyloidea</taxon>
        <taxon>Metastrongylidae</taxon>
        <taxon>Parelaphostrongylus</taxon>
    </lineage>
</organism>
<name>A0AAD5MLV5_PARTN</name>
<protein>
    <submittedName>
        <fullName evidence="1">Uncharacterized protein</fullName>
    </submittedName>
</protein>
<evidence type="ECO:0000313" key="2">
    <source>
        <dbReference type="Proteomes" id="UP001196413"/>
    </source>
</evidence>
<evidence type="ECO:0000313" key="1">
    <source>
        <dbReference type="EMBL" id="KAJ1360915.1"/>
    </source>
</evidence>
<sequence length="128" mass="14278">MGKSRGNVPSTANCSICAPMRRSALIYNRSLLDYSGSLQTKDPAAASIVSLVVRMSAELRFYRIHPIDQTLFHLIMAFSDQCNTFWKVADLNHSMELKKHVKSSLIQSRRSGTSIISKTLWTDGKSGE</sequence>
<gene>
    <name evidence="1" type="ORF">KIN20_020036</name>
</gene>
<dbReference type="AlphaFoldDB" id="A0AAD5MLV5"/>
<reference evidence="1" key="1">
    <citation type="submission" date="2021-06" db="EMBL/GenBank/DDBJ databases">
        <title>Parelaphostrongylus tenuis whole genome reference sequence.</title>
        <authorList>
            <person name="Garwood T.J."/>
            <person name="Larsen P.A."/>
            <person name="Fountain-Jones N.M."/>
            <person name="Garbe J.R."/>
            <person name="Macchietto M.G."/>
            <person name="Kania S.A."/>
            <person name="Gerhold R.W."/>
            <person name="Richards J.E."/>
            <person name="Wolf T.M."/>
        </authorList>
    </citation>
    <scope>NUCLEOTIDE SEQUENCE</scope>
    <source>
        <strain evidence="1">MNPRO001-30</strain>
        <tissue evidence="1">Meninges</tissue>
    </source>
</reference>
<keyword evidence="2" id="KW-1185">Reference proteome</keyword>
<comment type="caution">
    <text evidence="1">The sequence shown here is derived from an EMBL/GenBank/DDBJ whole genome shotgun (WGS) entry which is preliminary data.</text>
</comment>
<proteinExistence type="predicted"/>
<dbReference type="EMBL" id="JAHQIW010004032">
    <property type="protein sequence ID" value="KAJ1360915.1"/>
    <property type="molecule type" value="Genomic_DNA"/>
</dbReference>
<dbReference type="Proteomes" id="UP001196413">
    <property type="component" value="Unassembled WGS sequence"/>
</dbReference>
<accession>A0AAD5MLV5</accession>